<protein>
    <submittedName>
        <fullName evidence="4">Predicted dehydrogenase</fullName>
    </submittedName>
</protein>
<dbReference type="InterPro" id="IPR000683">
    <property type="entry name" value="Gfo/Idh/MocA-like_OxRdtase_N"/>
</dbReference>
<sequence>MMSENRVKIGIIGVGSISHVHIQAYKQLPNVELVAACDINAERAEKVAKQYGIPHVYADYNEMFKEVELDGVSVCTWNNGHAPATIAALKAGVNVLCEKPLALNAQEAQAMVDTAENTGKLLMVGFVRRFGENAQFLKSIIEQGELGKIYYAKTGCIRRCGNPGGWFSDKKRSGGGPLIDLGVHIIDLVWFLMGKPKAVSAVGSTFNYIGSRSHIKGISWYKSADYSEYNDVEDSAVAMVKFDNGATVFVETSWTQNIKNDQLYLELYGSKAGATLEPELQIMGEKDGYLVDWAPKMDASKSSVQVMFNREIAHFVDCILNGTPCLSPGADGLEIMKILDAIYKSAETGKEVAIR</sequence>
<dbReference type="InterPro" id="IPR052515">
    <property type="entry name" value="Gfo/Idh/MocA_Oxidoreductase"/>
</dbReference>
<dbReference type="Pfam" id="PF02894">
    <property type="entry name" value="GFO_IDH_MocA_C"/>
    <property type="match status" value="1"/>
</dbReference>
<feature type="domain" description="Gfo/Idh/MocA-like oxidoreductase N-terminal" evidence="2">
    <location>
        <begin position="7"/>
        <end position="126"/>
    </location>
</feature>
<keyword evidence="5" id="KW-1185">Reference proteome</keyword>
<evidence type="ECO:0000313" key="5">
    <source>
        <dbReference type="Proteomes" id="UP000198577"/>
    </source>
</evidence>
<dbReference type="EMBL" id="FOXR01000052">
    <property type="protein sequence ID" value="SFQ45000.1"/>
    <property type="molecule type" value="Genomic_DNA"/>
</dbReference>
<reference evidence="4 5" key="1">
    <citation type="submission" date="2016-10" db="EMBL/GenBank/DDBJ databases">
        <authorList>
            <person name="de Groot N.N."/>
        </authorList>
    </citation>
    <scope>NUCLEOTIDE SEQUENCE [LARGE SCALE GENOMIC DNA]</scope>
    <source>
        <strain evidence="4 5">DSM 20678</strain>
    </source>
</reference>
<evidence type="ECO:0000256" key="1">
    <source>
        <dbReference type="ARBA" id="ARBA00010928"/>
    </source>
</evidence>
<dbReference type="STRING" id="937334.SAMN05444406_1522"/>
<gene>
    <name evidence="4" type="ORF">SAMN05444406_1522</name>
</gene>
<dbReference type="PANTHER" id="PTHR43249">
    <property type="entry name" value="UDP-N-ACETYL-2-AMINO-2-DEOXY-D-GLUCURONATE OXIDASE"/>
    <property type="match status" value="1"/>
</dbReference>
<evidence type="ECO:0000259" key="3">
    <source>
        <dbReference type="Pfam" id="PF02894"/>
    </source>
</evidence>
<dbReference type="SUPFAM" id="SSF51735">
    <property type="entry name" value="NAD(P)-binding Rossmann-fold domains"/>
    <property type="match status" value="1"/>
</dbReference>
<dbReference type="AlphaFoldDB" id="A0A1I5YLE6"/>
<dbReference type="GO" id="GO:0000166">
    <property type="term" value="F:nucleotide binding"/>
    <property type="evidence" value="ECO:0007669"/>
    <property type="project" value="InterPro"/>
</dbReference>
<evidence type="ECO:0000259" key="2">
    <source>
        <dbReference type="Pfam" id="PF01408"/>
    </source>
</evidence>
<evidence type="ECO:0000313" key="4">
    <source>
        <dbReference type="EMBL" id="SFQ45000.1"/>
    </source>
</evidence>
<dbReference type="InterPro" id="IPR036291">
    <property type="entry name" value="NAD(P)-bd_dom_sf"/>
</dbReference>
<dbReference type="Proteomes" id="UP000198577">
    <property type="component" value="Unassembled WGS sequence"/>
</dbReference>
<dbReference type="PANTHER" id="PTHR43249:SF1">
    <property type="entry name" value="D-GLUCOSIDE 3-DEHYDROGENASE"/>
    <property type="match status" value="1"/>
</dbReference>
<proteinExistence type="inferred from homology"/>
<accession>A0A1I5YLE6</accession>
<feature type="domain" description="Gfo/Idh/MocA-like oxidoreductase C-terminal" evidence="3">
    <location>
        <begin position="138"/>
        <end position="354"/>
    </location>
</feature>
<dbReference type="Gene3D" id="3.40.50.720">
    <property type="entry name" value="NAD(P)-binding Rossmann-like Domain"/>
    <property type="match status" value="1"/>
</dbReference>
<dbReference type="Pfam" id="PF01408">
    <property type="entry name" value="GFO_IDH_MocA"/>
    <property type="match status" value="1"/>
</dbReference>
<dbReference type="InterPro" id="IPR004104">
    <property type="entry name" value="Gfo/Idh/MocA-like_OxRdtase_C"/>
</dbReference>
<comment type="similarity">
    <text evidence="1">Belongs to the Gfo/Idh/MocA family.</text>
</comment>
<organism evidence="4 5">
    <name type="scientific">Caldicoprobacter faecalis</name>
    <dbReference type="NCBI Taxonomy" id="937334"/>
    <lineage>
        <taxon>Bacteria</taxon>
        <taxon>Bacillati</taxon>
        <taxon>Bacillota</taxon>
        <taxon>Clostridia</taxon>
        <taxon>Caldicoprobacterales</taxon>
        <taxon>Caldicoprobacteraceae</taxon>
        <taxon>Caldicoprobacter</taxon>
    </lineage>
</organism>
<name>A0A1I5YLE6_9FIRM</name>
<dbReference type="SUPFAM" id="SSF55347">
    <property type="entry name" value="Glyceraldehyde-3-phosphate dehydrogenase-like, C-terminal domain"/>
    <property type="match status" value="1"/>
</dbReference>
<dbReference type="Gene3D" id="3.30.360.10">
    <property type="entry name" value="Dihydrodipicolinate Reductase, domain 2"/>
    <property type="match status" value="1"/>
</dbReference>